<comment type="caution">
    <text evidence="3">The sequence shown here is derived from an EMBL/GenBank/DDBJ whole genome shotgun (WGS) entry which is preliminary data.</text>
</comment>
<accession>A0ABV7JVA4</accession>
<proteinExistence type="predicted"/>
<evidence type="ECO:0000259" key="2">
    <source>
        <dbReference type="Pfam" id="PF09832"/>
    </source>
</evidence>
<dbReference type="Proteomes" id="UP001595477">
    <property type="component" value="Unassembled WGS sequence"/>
</dbReference>
<keyword evidence="4" id="KW-1185">Reference proteome</keyword>
<feature type="signal peptide" evidence="1">
    <location>
        <begin position="1"/>
        <end position="20"/>
    </location>
</feature>
<evidence type="ECO:0000313" key="4">
    <source>
        <dbReference type="Proteomes" id="UP001595477"/>
    </source>
</evidence>
<dbReference type="RefSeq" id="WP_123326681.1">
    <property type="nucleotide sequence ID" value="NZ_JBHRSX010000007.1"/>
</dbReference>
<keyword evidence="1" id="KW-0732">Signal</keyword>
<reference evidence="4" key="1">
    <citation type="journal article" date="2019" name="Int. J. Syst. Evol. Microbiol.">
        <title>The Global Catalogue of Microorganisms (GCM) 10K type strain sequencing project: providing services to taxonomists for standard genome sequencing and annotation.</title>
        <authorList>
            <consortium name="The Broad Institute Genomics Platform"/>
            <consortium name="The Broad Institute Genome Sequencing Center for Infectious Disease"/>
            <person name="Wu L."/>
            <person name="Ma J."/>
        </authorList>
    </citation>
    <scope>NUCLEOTIDE SEQUENCE [LARGE SCALE GENOMIC DNA]</scope>
    <source>
        <strain evidence="4">KCTC 52449</strain>
    </source>
</reference>
<dbReference type="EMBL" id="JBHRSX010000007">
    <property type="protein sequence ID" value="MFC3200636.1"/>
    <property type="molecule type" value="Genomic_DNA"/>
</dbReference>
<dbReference type="Pfam" id="PF09832">
    <property type="entry name" value="DUF2059"/>
    <property type="match status" value="1"/>
</dbReference>
<feature type="chain" id="PRO_5045809223" evidence="1">
    <location>
        <begin position="21"/>
        <end position="165"/>
    </location>
</feature>
<feature type="domain" description="DUF2059" evidence="2">
    <location>
        <begin position="88"/>
        <end position="145"/>
    </location>
</feature>
<gene>
    <name evidence="3" type="ORF">ACFOEW_02235</name>
</gene>
<sequence length="165" mass="18687">MRKVLMIIIAALSLSGPAVANTAQRDTVEALLIASGADSALDAVYAQFDGMFANMAEQFKIEESERASFNKHMQKVNLMLQEEMNWDTLKEPMIDLYLAHYTEQELQDMLAFYQSETGQSVVKKMPEVMAASMQVTQQLMKDVYPKIMQMSKAYSEELKKQRAAD</sequence>
<dbReference type="InterPro" id="IPR018637">
    <property type="entry name" value="DUF2059"/>
</dbReference>
<evidence type="ECO:0000256" key="1">
    <source>
        <dbReference type="SAM" id="SignalP"/>
    </source>
</evidence>
<name>A0ABV7JVA4_9ALTE</name>
<organism evidence="3 4">
    <name type="scientific">Alteromonas oceani</name>
    <dbReference type="NCBI Taxonomy" id="2071609"/>
    <lineage>
        <taxon>Bacteria</taxon>
        <taxon>Pseudomonadati</taxon>
        <taxon>Pseudomonadota</taxon>
        <taxon>Gammaproteobacteria</taxon>
        <taxon>Alteromonadales</taxon>
        <taxon>Alteromonadaceae</taxon>
        <taxon>Alteromonas/Salinimonas group</taxon>
        <taxon>Alteromonas</taxon>
    </lineage>
</organism>
<protein>
    <submittedName>
        <fullName evidence="3">DUF2059 domain-containing protein</fullName>
    </submittedName>
</protein>
<evidence type="ECO:0000313" key="3">
    <source>
        <dbReference type="EMBL" id="MFC3200636.1"/>
    </source>
</evidence>